<keyword evidence="2" id="KW-0812">Transmembrane</keyword>
<gene>
    <name evidence="4" type="ORF">HOLDEFILI_01783</name>
</gene>
<feature type="domain" description="Cell envelope-related transcriptional attenuator" evidence="3">
    <location>
        <begin position="281"/>
        <end position="433"/>
    </location>
</feature>
<dbReference type="InterPro" id="IPR050922">
    <property type="entry name" value="LytR/CpsA/Psr_CW_biosynth"/>
</dbReference>
<dbReference type="NCBIfam" id="TIGR00350">
    <property type="entry name" value="lytR_cpsA_psr"/>
    <property type="match status" value="1"/>
</dbReference>
<reference evidence="4 5" key="1">
    <citation type="submission" date="2008-12" db="EMBL/GenBank/DDBJ databases">
        <authorList>
            <person name="Fulton L."/>
            <person name="Clifton S."/>
            <person name="Fulton B."/>
            <person name="Xu J."/>
            <person name="Minx P."/>
            <person name="Pepin K.H."/>
            <person name="Johnson M."/>
            <person name="Bhonagiri V."/>
            <person name="Nash W.E."/>
            <person name="Mardis E.R."/>
            <person name="Wilson R.K."/>
        </authorList>
    </citation>
    <scope>NUCLEOTIDE SEQUENCE [LARGE SCALE GENOMIC DNA]</scope>
    <source>
        <strain evidence="4 5">DSM 12042</strain>
    </source>
</reference>
<dbReference type="EMBL" id="ACCF01000098">
    <property type="protein sequence ID" value="EEF68074.1"/>
    <property type="molecule type" value="Genomic_DNA"/>
</dbReference>
<dbReference type="Gene3D" id="3.40.190.10">
    <property type="entry name" value="Periplasmic binding protein-like II"/>
    <property type="match status" value="1"/>
</dbReference>
<sequence>MDKRIVIRDVQILNLWRTANMDKRKTQPRKKKKVRRDLTLINQIMAFFVLTADLFLVLAMLGLTKFSALSRTLFIRLNLIVLVAALILNFLAMLAVGRRSVSLLKTAMTAAVVIGLISAFGVYVEGRLNVNLDKMMDQGSSQETVGVSFVVLGDDEHAALQSPQDLNGKVFGILDDEQAQQGYQMPKNEIEKLKLKVTYREYSDYTRLLKGLLNKEIDVAALPENYKGMFETNEEIAPELAALRDVHNFNRTLTIHTEQGSDKDVTKEPFTVLIIGVDDDRSDALMLATVNPSSMTVLLTSIPRDSYVPIACYTNQKPDKINNSRVRGRQCTMDTIEQLLDVDVDFYFESNFHGIIEIVDALGGVIIDNPKEFVGQDSSDERGHQTVWVPQGVNRLNGEQTLAFARERHSYNSGDFQRQSNQQQVIQAILTEAVRLKDVNKALKVLDAAGENVSTNLSMEQMIGLFNLTMKKMNRSYVQNQNVFNVIGARISGVNDRAPNRMSIVRLYQGSIEDNKKAIHRVFNLNSEIDAPKALSFSIDWVYEAPAISKDEYDEKFAPLKQ</sequence>
<evidence type="ECO:0000313" key="5">
    <source>
        <dbReference type="Proteomes" id="UP000005950"/>
    </source>
</evidence>
<evidence type="ECO:0000256" key="2">
    <source>
        <dbReference type="SAM" id="Phobius"/>
    </source>
</evidence>
<keyword evidence="2" id="KW-1133">Transmembrane helix</keyword>
<dbReference type="AlphaFoldDB" id="B9Y7I8"/>
<dbReference type="STRING" id="545696.HOLDEFILI_01783"/>
<comment type="similarity">
    <text evidence="1">Belongs to the LytR/CpsA/Psr (LCP) family.</text>
</comment>
<dbReference type="eggNOG" id="COG1316">
    <property type="taxonomic scope" value="Bacteria"/>
</dbReference>
<dbReference type="HOGENOM" id="CLU_031109_0_0_9"/>
<evidence type="ECO:0000313" key="4">
    <source>
        <dbReference type="EMBL" id="EEF68074.1"/>
    </source>
</evidence>
<dbReference type="Proteomes" id="UP000005950">
    <property type="component" value="Unassembled WGS sequence"/>
</dbReference>
<dbReference type="PANTHER" id="PTHR33392:SF6">
    <property type="entry name" value="POLYISOPRENYL-TEICHOIC ACID--PEPTIDOGLYCAN TEICHOIC ACID TRANSFERASE TAGU"/>
    <property type="match status" value="1"/>
</dbReference>
<evidence type="ECO:0000259" key="3">
    <source>
        <dbReference type="Pfam" id="PF03816"/>
    </source>
</evidence>
<reference evidence="4 5" key="2">
    <citation type="submission" date="2009-02" db="EMBL/GenBank/DDBJ databases">
        <title>Draft genome sequence of Holdemania filiformis DSM 12042.</title>
        <authorList>
            <person name="Sudarsanam P."/>
            <person name="Ley R."/>
            <person name="Guruge J."/>
            <person name="Turnbaugh P.J."/>
            <person name="Mahowald M."/>
            <person name="Liep D."/>
            <person name="Gordon J."/>
        </authorList>
    </citation>
    <scope>NUCLEOTIDE SEQUENCE [LARGE SCALE GENOMIC DNA]</scope>
    <source>
        <strain evidence="4 5">DSM 12042</strain>
    </source>
</reference>
<accession>B9Y7I8</accession>
<proteinExistence type="inferred from homology"/>
<evidence type="ECO:0000256" key="1">
    <source>
        <dbReference type="ARBA" id="ARBA00006068"/>
    </source>
</evidence>
<feature type="transmembrane region" description="Helical" evidence="2">
    <location>
        <begin position="103"/>
        <end position="124"/>
    </location>
</feature>
<keyword evidence="2" id="KW-0472">Membrane</keyword>
<dbReference type="Gene3D" id="3.40.630.190">
    <property type="entry name" value="LCP protein"/>
    <property type="match status" value="1"/>
</dbReference>
<name>B9Y7I8_9FIRM</name>
<dbReference type="Pfam" id="PF03816">
    <property type="entry name" value="LytR_cpsA_psr"/>
    <property type="match status" value="1"/>
</dbReference>
<dbReference type="PANTHER" id="PTHR33392">
    <property type="entry name" value="POLYISOPRENYL-TEICHOIC ACID--PEPTIDOGLYCAN TEICHOIC ACID TRANSFERASE TAGU"/>
    <property type="match status" value="1"/>
</dbReference>
<comment type="caution">
    <text evidence="4">The sequence shown here is derived from an EMBL/GenBank/DDBJ whole genome shotgun (WGS) entry which is preliminary data.</text>
</comment>
<organism evidence="4 5">
    <name type="scientific">Holdemania filiformis DSM 12042</name>
    <dbReference type="NCBI Taxonomy" id="545696"/>
    <lineage>
        <taxon>Bacteria</taxon>
        <taxon>Bacillati</taxon>
        <taxon>Bacillota</taxon>
        <taxon>Erysipelotrichia</taxon>
        <taxon>Erysipelotrichales</taxon>
        <taxon>Erysipelotrichaceae</taxon>
        <taxon>Holdemania</taxon>
    </lineage>
</organism>
<feature type="transmembrane region" description="Helical" evidence="2">
    <location>
        <begin position="73"/>
        <end position="96"/>
    </location>
</feature>
<dbReference type="InterPro" id="IPR004474">
    <property type="entry name" value="LytR_CpsA_psr"/>
</dbReference>
<protein>
    <submittedName>
        <fullName evidence="4">Cell envelope-like function transcriptional attenuator common domain protein</fullName>
    </submittedName>
</protein>
<feature type="transmembrane region" description="Helical" evidence="2">
    <location>
        <begin position="38"/>
        <end position="61"/>
    </location>
</feature>